<reference evidence="8 9" key="1">
    <citation type="submission" date="2018-08" db="EMBL/GenBank/DDBJ databases">
        <title>Genomic Encyclopedia of Type Strains, Phase IV (KMG-IV): sequencing the most valuable type-strain genomes for metagenomic binning, comparative biology and taxonomic classification.</title>
        <authorList>
            <person name="Goeker M."/>
        </authorList>
    </citation>
    <scope>NUCLEOTIDE SEQUENCE [LARGE SCALE GENOMIC DNA]</scope>
    <source>
        <strain evidence="8 9">DSM 23923</strain>
    </source>
</reference>
<feature type="domain" description="RNA polymerase sigma-70 region 2" evidence="6">
    <location>
        <begin position="35"/>
        <end position="102"/>
    </location>
</feature>
<evidence type="ECO:0000313" key="8">
    <source>
        <dbReference type="EMBL" id="REG10339.1"/>
    </source>
</evidence>
<dbReference type="InterPro" id="IPR014284">
    <property type="entry name" value="RNA_pol_sigma-70_dom"/>
</dbReference>
<dbReference type="PANTHER" id="PTHR43133:SF8">
    <property type="entry name" value="RNA POLYMERASE SIGMA FACTOR HI_1459-RELATED"/>
    <property type="match status" value="1"/>
</dbReference>
<evidence type="ECO:0000256" key="5">
    <source>
        <dbReference type="ARBA" id="ARBA00023163"/>
    </source>
</evidence>
<evidence type="ECO:0000256" key="2">
    <source>
        <dbReference type="ARBA" id="ARBA00023015"/>
    </source>
</evidence>
<evidence type="ECO:0000313" key="9">
    <source>
        <dbReference type="Proteomes" id="UP000256388"/>
    </source>
</evidence>
<name>A0A347ZUU6_9CHLR</name>
<accession>A0A347ZUU6</accession>
<dbReference type="EMBL" id="QUMS01000001">
    <property type="protein sequence ID" value="REG10339.1"/>
    <property type="molecule type" value="Genomic_DNA"/>
</dbReference>
<dbReference type="InterPro" id="IPR013325">
    <property type="entry name" value="RNA_pol_sigma_r2"/>
</dbReference>
<dbReference type="SUPFAM" id="SSF88659">
    <property type="entry name" value="Sigma3 and sigma4 domains of RNA polymerase sigma factors"/>
    <property type="match status" value="1"/>
</dbReference>
<dbReference type="InterPro" id="IPR007627">
    <property type="entry name" value="RNA_pol_sigma70_r2"/>
</dbReference>
<dbReference type="SUPFAM" id="SSF88946">
    <property type="entry name" value="Sigma2 domain of RNA polymerase sigma factors"/>
    <property type="match status" value="1"/>
</dbReference>
<dbReference type="Gene3D" id="1.10.10.10">
    <property type="entry name" value="Winged helix-like DNA-binding domain superfamily/Winged helix DNA-binding domain"/>
    <property type="match status" value="1"/>
</dbReference>
<dbReference type="InterPro" id="IPR039425">
    <property type="entry name" value="RNA_pol_sigma-70-like"/>
</dbReference>
<keyword evidence="4" id="KW-0238">DNA-binding</keyword>
<gene>
    <name evidence="8" type="ORF">DFR64_0194</name>
</gene>
<keyword evidence="5" id="KW-0804">Transcription</keyword>
<proteinExistence type="inferred from homology"/>
<keyword evidence="3" id="KW-0731">Sigma factor</keyword>
<dbReference type="Proteomes" id="UP000256388">
    <property type="component" value="Unassembled WGS sequence"/>
</dbReference>
<dbReference type="Pfam" id="PF08281">
    <property type="entry name" value="Sigma70_r4_2"/>
    <property type="match status" value="1"/>
</dbReference>
<dbReference type="NCBIfam" id="TIGR02937">
    <property type="entry name" value="sigma70-ECF"/>
    <property type="match status" value="1"/>
</dbReference>
<feature type="domain" description="RNA polymerase sigma factor 70 region 4 type 2" evidence="7">
    <location>
        <begin position="134"/>
        <end position="185"/>
    </location>
</feature>
<dbReference type="InterPro" id="IPR013324">
    <property type="entry name" value="RNA_pol_sigma_r3/r4-like"/>
</dbReference>
<evidence type="ECO:0000259" key="7">
    <source>
        <dbReference type="Pfam" id="PF08281"/>
    </source>
</evidence>
<evidence type="ECO:0000256" key="1">
    <source>
        <dbReference type="ARBA" id="ARBA00010641"/>
    </source>
</evidence>
<dbReference type="InterPro" id="IPR036388">
    <property type="entry name" value="WH-like_DNA-bd_sf"/>
</dbReference>
<dbReference type="Gene3D" id="1.10.1740.10">
    <property type="match status" value="1"/>
</dbReference>
<dbReference type="InterPro" id="IPR013249">
    <property type="entry name" value="RNA_pol_sigma70_r4_t2"/>
</dbReference>
<dbReference type="AlphaFoldDB" id="A0A347ZUU6"/>
<dbReference type="RefSeq" id="WP_116223527.1">
    <property type="nucleotide sequence ID" value="NZ_AP018437.1"/>
</dbReference>
<comment type="caution">
    <text evidence="8">The sequence shown here is derived from an EMBL/GenBank/DDBJ whole genome shotgun (WGS) entry which is preliminary data.</text>
</comment>
<keyword evidence="9" id="KW-1185">Reference proteome</keyword>
<comment type="similarity">
    <text evidence="1">Belongs to the sigma-70 factor family. ECF subfamily.</text>
</comment>
<keyword evidence="2" id="KW-0805">Transcription regulation</keyword>
<sequence length="194" mass="22866">MDLTIKGERNQHERMAEDAELVGAAQRNPLEFEALYRKWLTPVYRYFYFRLGNVKDAEDLTAQVFLKAYQDLPRYRNRGAFSAWLFTIAHARLVDYYRKNSRKAALEVPIEELEIPVSAMDLPERAAQKGEFEQVFSLLMGLTEKEQTLIRLRFMAELSYREIGQVLHCKEDTARKSVARLLERMKKQMENDHD</sequence>
<dbReference type="Pfam" id="PF04542">
    <property type="entry name" value="Sigma70_r2"/>
    <property type="match status" value="1"/>
</dbReference>
<evidence type="ECO:0000256" key="4">
    <source>
        <dbReference type="ARBA" id="ARBA00023125"/>
    </source>
</evidence>
<dbReference type="GO" id="GO:0003677">
    <property type="term" value="F:DNA binding"/>
    <property type="evidence" value="ECO:0007669"/>
    <property type="project" value="UniProtKB-KW"/>
</dbReference>
<dbReference type="GO" id="GO:0016987">
    <property type="term" value="F:sigma factor activity"/>
    <property type="evidence" value="ECO:0007669"/>
    <property type="project" value="UniProtKB-KW"/>
</dbReference>
<dbReference type="GO" id="GO:0006352">
    <property type="term" value="P:DNA-templated transcription initiation"/>
    <property type="evidence" value="ECO:0007669"/>
    <property type="project" value="InterPro"/>
</dbReference>
<organism evidence="8 9">
    <name type="scientific">Pelolinea submarina</name>
    <dbReference type="NCBI Taxonomy" id="913107"/>
    <lineage>
        <taxon>Bacteria</taxon>
        <taxon>Bacillati</taxon>
        <taxon>Chloroflexota</taxon>
        <taxon>Anaerolineae</taxon>
        <taxon>Anaerolineales</taxon>
        <taxon>Anaerolineaceae</taxon>
        <taxon>Pelolinea</taxon>
    </lineage>
</organism>
<evidence type="ECO:0000259" key="6">
    <source>
        <dbReference type="Pfam" id="PF04542"/>
    </source>
</evidence>
<protein>
    <submittedName>
        <fullName evidence="8">RNA polymerase sigma-70 factor (ECF subfamily)</fullName>
    </submittedName>
</protein>
<evidence type="ECO:0000256" key="3">
    <source>
        <dbReference type="ARBA" id="ARBA00023082"/>
    </source>
</evidence>
<dbReference type="OrthoDB" id="157311at2"/>
<dbReference type="PANTHER" id="PTHR43133">
    <property type="entry name" value="RNA POLYMERASE ECF-TYPE SIGMA FACTO"/>
    <property type="match status" value="1"/>
</dbReference>